<dbReference type="InterPro" id="IPR017039">
    <property type="entry name" value="Virul_fac_BrkB"/>
</dbReference>
<feature type="transmembrane region" description="Helical" evidence="6">
    <location>
        <begin position="20"/>
        <end position="40"/>
    </location>
</feature>
<keyword evidence="3 6" id="KW-0812">Transmembrane</keyword>
<comment type="caution">
    <text evidence="7">The sequence shown here is derived from an EMBL/GenBank/DDBJ whole genome shotgun (WGS) entry which is preliminary data.</text>
</comment>
<accession>X1NLI5</accession>
<feature type="transmembrane region" description="Helical" evidence="6">
    <location>
        <begin position="134"/>
        <end position="160"/>
    </location>
</feature>
<feature type="transmembrane region" description="Helical" evidence="6">
    <location>
        <begin position="60"/>
        <end position="87"/>
    </location>
</feature>
<comment type="subcellular location">
    <subcellularLocation>
        <location evidence="1">Cell membrane</location>
        <topology evidence="1">Multi-pass membrane protein</topology>
    </subcellularLocation>
</comment>
<dbReference type="GO" id="GO:0005886">
    <property type="term" value="C:plasma membrane"/>
    <property type="evidence" value="ECO:0007669"/>
    <property type="project" value="UniProtKB-SubCell"/>
</dbReference>
<keyword evidence="4 6" id="KW-1133">Transmembrane helix</keyword>
<evidence type="ECO:0000256" key="5">
    <source>
        <dbReference type="ARBA" id="ARBA00023136"/>
    </source>
</evidence>
<evidence type="ECO:0000256" key="3">
    <source>
        <dbReference type="ARBA" id="ARBA00022692"/>
    </source>
</evidence>
<feature type="transmembrane region" description="Helical" evidence="6">
    <location>
        <begin position="107"/>
        <end position="127"/>
    </location>
</feature>
<dbReference type="PANTHER" id="PTHR30213:SF0">
    <property type="entry name" value="UPF0761 MEMBRANE PROTEIN YIHY"/>
    <property type="match status" value="1"/>
</dbReference>
<evidence type="ECO:0000256" key="4">
    <source>
        <dbReference type="ARBA" id="ARBA00022989"/>
    </source>
</evidence>
<proteinExistence type="predicted"/>
<dbReference type="EMBL" id="BARV01022358">
    <property type="protein sequence ID" value="GAI19539.1"/>
    <property type="molecule type" value="Genomic_DNA"/>
</dbReference>
<name>X1NLI5_9ZZZZ</name>
<evidence type="ECO:0000256" key="1">
    <source>
        <dbReference type="ARBA" id="ARBA00004651"/>
    </source>
</evidence>
<feature type="transmembrane region" description="Helical" evidence="6">
    <location>
        <begin position="166"/>
        <end position="185"/>
    </location>
</feature>
<gene>
    <name evidence="7" type="ORF">S06H3_36881</name>
</gene>
<organism evidence="7">
    <name type="scientific">marine sediment metagenome</name>
    <dbReference type="NCBI Taxonomy" id="412755"/>
    <lineage>
        <taxon>unclassified sequences</taxon>
        <taxon>metagenomes</taxon>
        <taxon>ecological metagenomes</taxon>
    </lineage>
</organism>
<dbReference type="Pfam" id="PF03631">
    <property type="entry name" value="Virul_fac_BrkB"/>
    <property type="match status" value="1"/>
</dbReference>
<dbReference type="AlphaFoldDB" id="X1NLI5"/>
<dbReference type="PANTHER" id="PTHR30213">
    <property type="entry name" value="INNER MEMBRANE PROTEIN YHJD"/>
    <property type="match status" value="1"/>
</dbReference>
<feature type="non-terminal residue" evidence="7">
    <location>
        <position position="1"/>
    </location>
</feature>
<evidence type="ECO:0000256" key="2">
    <source>
        <dbReference type="ARBA" id="ARBA00022475"/>
    </source>
</evidence>
<sequence>AFSFMETTIVEIVTKKSGGLLLFMFVATIIFSTNGIHALITAFNATTHSIDSRGWLAQRLISLALVFILTSLLSIAVILILFSKIAIQKLVDLELIKLNLPFYLMQFGKWIIIIALIFFAISFLYYLAPARKNIWRFISAGSSLATILFIISSLGFSFFVNNFGEFNTLYGSIGTLIVILLWLYFNSISLLIGFELNASIQSANLSKEEIPSDLN</sequence>
<dbReference type="PIRSF" id="PIRSF035875">
    <property type="entry name" value="RNase_BN"/>
    <property type="match status" value="1"/>
</dbReference>
<keyword evidence="5 6" id="KW-0472">Membrane</keyword>
<protein>
    <submittedName>
        <fullName evidence="7">Uncharacterized protein</fullName>
    </submittedName>
</protein>
<evidence type="ECO:0000313" key="7">
    <source>
        <dbReference type="EMBL" id="GAI19539.1"/>
    </source>
</evidence>
<keyword evidence="2" id="KW-1003">Cell membrane</keyword>
<evidence type="ECO:0000256" key="6">
    <source>
        <dbReference type="SAM" id="Phobius"/>
    </source>
</evidence>
<reference evidence="7" key="1">
    <citation type="journal article" date="2014" name="Front. Microbiol.">
        <title>High frequency of phylogenetically diverse reductive dehalogenase-homologous genes in deep subseafloor sedimentary metagenomes.</title>
        <authorList>
            <person name="Kawai M."/>
            <person name="Futagami T."/>
            <person name="Toyoda A."/>
            <person name="Takaki Y."/>
            <person name="Nishi S."/>
            <person name="Hori S."/>
            <person name="Arai W."/>
            <person name="Tsubouchi T."/>
            <person name="Morono Y."/>
            <person name="Uchiyama I."/>
            <person name="Ito T."/>
            <person name="Fujiyama A."/>
            <person name="Inagaki F."/>
            <person name="Takami H."/>
        </authorList>
    </citation>
    <scope>NUCLEOTIDE SEQUENCE</scope>
    <source>
        <strain evidence="7">Expedition CK06-06</strain>
    </source>
</reference>